<dbReference type="SUPFAM" id="SSF103473">
    <property type="entry name" value="MFS general substrate transporter"/>
    <property type="match status" value="1"/>
</dbReference>
<feature type="transmembrane region" description="Helical" evidence="7">
    <location>
        <begin position="180"/>
        <end position="199"/>
    </location>
</feature>
<feature type="transmembrane region" description="Helical" evidence="7">
    <location>
        <begin position="155"/>
        <end position="174"/>
    </location>
</feature>
<evidence type="ECO:0000256" key="1">
    <source>
        <dbReference type="ARBA" id="ARBA00004141"/>
    </source>
</evidence>
<gene>
    <name evidence="8" type="ORF">CDL12_02230</name>
</gene>
<keyword evidence="5 7" id="KW-0472">Membrane</keyword>
<dbReference type="Proteomes" id="UP000231279">
    <property type="component" value="Unassembled WGS sequence"/>
</dbReference>
<organism evidence="8 9">
    <name type="scientific">Handroanthus impetiginosus</name>
    <dbReference type="NCBI Taxonomy" id="429701"/>
    <lineage>
        <taxon>Eukaryota</taxon>
        <taxon>Viridiplantae</taxon>
        <taxon>Streptophyta</taxon>
        <taxon>Embryophyta</taxon>
        <taxon>Tracheophyta</taxon>
        <taxon>Spermatophyta</taxon>
        <taxon>Magnoliopsida</taxon>
        <taxon>eudicotyledons</taxon>
        <taxon>Gunneridae</taxon>
        <taxon>Pentapetalae</taxon>
        <taxon>asterids</taxon>
        <taxon>lamiids</taxon>
        <taxon>Lamiales</taxon>
        <taxon>Bignoniaceae</taxon>
        <taxon>Crescentiina</taxon>
        <taxon>Tabebuia alliance</taxon>
        <taxon>Handroanthus</taxon>
    </lineage>
</organism>
<evidence type="ECO:0000256" key="7">
    <source>
        <dbReference type="SAM" id="Phobius"/>
    </source>
</evidence>
<name>A0A2G9I5K8_9LAMI</name>
<dbReference type="AlphaFoldDB" id="A0A2G9I5K8"/>
<comment type="subcellular location">
    <subcellularLocation>
        <location evidence="1">Membrane</location>
        <topology evidence="1">Multi-pass membrane protein</topology>
    </subcellularLocation>
</comment>
<reference evidence="9" key="1">
    <citation type="journal article" date="2018" name="Gigascience">
        <title>Genome assembly of the Pink Ipe (Handroanthus impetiginosus, Bignoniaceae), a highly valued, ecologically keystone Neotropical timber forest tree.</title>
        <authorList>
            <person name="Silva-Junior O.B."/>
            <person name="Grattapaglia D."/>
            <person name="Novaes E."/>
            <person name="Collevatti R.G."/>
        </authorList>
    </citation>
    <scope>NUCLEOTIDE SEQUENCE [LARGE SCALE GENOMIC DNA]</scope>
    <source>
        <strain evidence="9">cv. UFG-1</strain>
    </source>
</reference>
<feature type="transmembrane region" description="Helical" evidence="7">
    <location>
        <begin position="36"/>
        <end position="61"/>
    </location>
</feature>
<evidence type="ECO:0000256" key="3">
    <source>
        <dbReference type="ARBA" id="ARBA00022692"/>
    </source>
</evidence>
<feature type="transmembrane region" description="Helical" evidence="7">
    <location>
        <begin position="114"/>
        <end position="134"/>
    </location>
</feature>
<keyword evidence="4 7" id="KW-1133">Transmembrane helix</keyword>
<keyword evidence="3 7" id="KW-0812">Transmembrane</keyword>
<evidence type="ECO:0000256" key="5">
    <source>
        <dbReference type="ARBA" id="ARBA00023136"/>
    </source>
</evidence>
<dbReference type="Gene3D" id="1.20.1250.20">
    <property type="entry name" value="MFS general substrate transporter like domains"/>
    <property type="match status" value="1"/>
</dbReference>
<comment type="caution">
    <text evidence="8">The sequence shown here is derived from an EMBL/GenBank/DDBJ whole genome shotgun (WGS) entry which is preliminary data.</text>
</comment>
<accession>A0A2G9I5K8</accession>
<keyword evidence="9" id="KW-1185">Reference proteome</keyword>
<dbReference type="InterPro" id="IPR000109">
    <property type="entry name" value="POT_fam"/>
</dbReference>
<dbReference type="OrthoDB" id="1181826at2759"/>
<protein>
    <submittedName>
        <fullName evidence="8">H+/oligopeptide symporter</fullName>
    </submittedName>
</protein>
<sequence length="553" mass="62242">MKSFVRISALLWADVLVAYAFFVMQKYLTDVWKLSFTHAAGILNIWGGIHMILPVFFLFVVDQFLGNFMMLVISSIAYSAGIGLIAMSTPPVLANSTNTCKQYEPRCIGHTQKVLFYTGMALVAVGMAGNLVSVKPFLKEQQDGSDDKAGPIDCLRIPGFILVVLVPVIGAFALPYVKPWSLRFGIPAICTAFATLLFFSGCCRYNINVDPPGSPLTNVCRVFVASASKISRQFPLDANRVHRGDNQNLQLFSRTRCLRCLEKAAIILDTDLEDHVQNRWRLCSIAEVEEAKTAVRMIPMWITFIVCGIVSSIGNTYFIEQANQMNRKLGNWKVPLQILLLFYKLARNFFSRLAVRFLKRPRKYAPSVGIAIAMILSILCCITAARIEKRRLNVIKSHGLLDKPKADIPMSVYWLLFQFFLLAGLDSFFEKSVAAFYKDQAPKSMRNYLSLFTKGVSGLGFMCGVLSVYVVGKVSERGERTNWFQYTLNRSRLDRYYWVLAALSSMNLVVFIIVASCYKYQNHGEAQDDEEVDTERPGQPTNAGDEGKCCYFF</sequence>
<comment type="similarity">
    <text evidence="6">Belongs to the major facilitator superfamily. Phosphate:H(+) symporter (TC 2.A.1.9) family.</text>
</comment>
<feature type="transmembrane region" description="Helical" evidence="7">
    <location>
        <begin position="411"/>
        <end position="429"/>
    </location>
</feature>
<comment type="similarity">
    <text evidence="2">Belongs to the major facilitator superfamily. Proton-dependent oligopeptide transporter (POT/PTR) (TC 2.A.17) family.</text>
</comment>
<dbReference type="GO" id="GO:0016020">
    <property type="term" value="C:membrane"/>
    <property type="evidence" value="ECO:0007669"/>
    <property type="project" value="UniProtKB-SubCell"/>
</dbReference>
<dbReference type="InterPro" id="IPR036259">
    <property type="entry name" value="MFS_trans_sf"/>
</dbReference>
<feature type="transmembrane region" description="Helical" evidence="7">
    <location>
        <begin position="496"/>
        <end position="518"/>
    </location>
</feature>
<feature type="transmembrane region" description="Helical" evidence="7">
    <location>
        <begin position="298"/>
        <end position="318"/>
    </location>
</feature>
<dbReference type="Pfam" id="PF00854">
    <property type="entry name" value="PTR2"/>
    <property type="match status" value="1"/>
</dbReference>
<feature type="transmembrane region" description="Helical" evidence="7">
    <location>
        <begin position="7"/>
        <end position="24"/>
    </location>
</feature>
<evidence type="ECO:0000256" key="4">
    <source>
        <dbReference type="ARBA" id="ARBA00022989"/>
    </source>
</evidence>
<dbReference type="GO" id="GO:0022857">
    <property type="term" value="F:transmembrane transporter activity"/>
    <property type="evidence" value="ECO:0007669"/>
    <property type="project" value="InterPro"/>
</dbReference>
<feature type="transmembrane region" description="Helical" evidence="7">
    <location>
        <begin position="449"/>
        <end position="471"/>
    </location>
</feature>
<feature type="transmembrane region" description="Helical" evidence="7">
    <location>
        <begin position="367"/>
        <end position="387"/>
    </location>
</feature>
<feature type="transmembrane region" description="Helical" evidence="7">
    <location>
        <begin position="68"/>
        <end position="87"/>
    </location>
</feature>
<proteinExistence type="inferred from homology"/>
<evidence type="ECO:0000313" key="9">
    <source>
        <dbReference type="Proteomes" id="UP000231279"/>
    </source>
</evidence>
<evidence type="ECO:0000256" key="6">
    <source>
        <dbReference type="ARBA" id="ARBA00044504"/>
    </source>
</evidence>
<dbReference type="EMBL" id="NKXS01000321">
    <property type="protein sequence ID" value="PIN25043.1"/>
    <property type="molecule type" value="Genomic_DNA"/>
</dbReference>
<dbReference type="PANTHER" id="PTHR11654">
    <property type="entry name" value="OLIGOPEPTIDE TRANSPORTER-RELATED"/>
    <property type="match status" value="1"/>
</dbReference>
<evidence type="ECO:0000256" key="2">
    <source>
        <dbReference type="ARBA" id="ARBA00005982"/>
    </source>
</evidence>
<evidence type="ECO:0000313" key="8">
    <source>
        <dbReference type="EMBL" id="PIN25043.1"/>
    </source>
</evidence>
<feature type="transmembrane region" description="Helical" evidence="7">
    <location>
        <begin position="330"/>
        <end position="346"/>
    </location>
</feature>